<dbReference type="CDD" id="cd08999">
    <property type="entry name" value="GH43_ABN-like"/>
    <property type="match status" value="1"/>
</dbReference>
<evidence type="ECO:0000256" key="9">
    <source>
        <dbReference type="SAM" id="SignalP"/>
    </source>
</evidence>
<evidence type="ECO:0000256" key="4">
    <source>
        <dbReference type="ARBA" id="ARBA00023295"/>
    </source>
</evidence>
<feature type="chain" id="PRO_5042500904" description="Endo-1,5-alpha-L-arabinanase A" evidence="9">
    <location>
        <begin position="21"/>
        <end position="344"/>
    </location>
</feature>
<keyword evidence="3 8" id="KW-0378">Hydrolase</keyword>
<comment type="pathway">
    <text evidence="1">Glycan metabolism; L-arabinan degradation.</text>
</comment>
<dbReference type="PANTHER" id="PTHR43301">
    <property type="entry name" value="ARABINAN ENDO-1,5-ALPHA-L-ARABINOSIDASE"/>
    <property type="match status" value="1"/>
</dbReference>
<evidence type="ECO:0000313" key="10">
    <source>
        <dbReference type="EMBL" id="CAK3836146.1"/>
    </source>
</evidence>
<dbReference type="EMBL" id="CAVMBE010000005">
    <property type="protein sequence ID" value="CAK3836146.1"/>
    <property type="molecule type" value="Genomic_DNA"/>
</dbReference>
<accession>A0AAI8YSZ2</accession>
<evidence type="ECO:0000313" key="11">
    <source>
        <dbReference type="Proteomes" id="UP001296104"/>
    </source>
</evidence>
<dbReference type="Gene3D" id="2.115.10.20">
    <property type="entry name" value="Glycosyl hydrolase domain, family 43"/>
    <property type="match status" value="1"/>
</dbReference>
<name>A0AAI8YSZ2_9PEZI</name>
<reference evidence="10" key="1">
    <citation type="submission" date="2023-11" db="EMBL/GenBank/DDBJ databases">
        <authorList>
            <person name="Alioto T."/>
            <person name="Alioto T."/>
            <person name="Gomez Garrido J."/>
        </authorList>
    </citation>
    <scope>NUCLEOTIDE SEQUENCE</scope>
</reference>
<dbReference type="GO" id="GO:0004553">
    <property type="term" value="F:hydrolase activity, hydrolyzing O-glycosyl compounds"/>
    <property type="evidence" value="ECO:0007669"/>
    <property type="project" value="InterPro"/>
</dbReference>
<organism evidence="10 11">
    <name type="scientific">Lecanosticta acicola</name>
    <dbReference type="NCBI Taxonomy" id="111012"/>
    <lineage>
        <taxon>Eukaryota</taxon>
        <taxon>Fungi</taxon>
        <taxon>Dikarya</taxon>
        <taxon>Ascomycota</taxon>
        <taxon>Pezizomycotina</taxon>
        <taxon>Dothideomycetes</taxon>
        <taxon>Dothideomycetidae</taxon>
        <taxon>Mycosphaerellales</taxon>
        <taxon>Mycosphaerellaceae</taxon>
        <taxon>Lecanosticta</taxon>
    </lineage>
</organism>
<dbReference type="Proteomes" id="UP001296104">
    <property type="component" value="Unassembled WGS sequence"/>
</dbReference>
<evidence type="ECO:0000256" key="1">
    <source>
        <dbReference type="ARBA" id="ARBA00004834"/>
    </source>
</evidence>
<dbReference type="InterPro" id="IPR050727">
    <property type="entry name" value="GH43_arabinanases"/>
</dbReference>
<dbReference type="InterPro" id="IPR006710">
    <property type="entry name" value="Glyco_hydro_43"/>
</dbReference>
<evidence type="ECO:0000256" key="2">
    <source>
        <dbReference type="ARBA" id="ARBA00009865"/>
    </source>
</evidence>
<evidence type="ECO:0000256" key="5">
    <source>
        <dbReference type="ARBA" id="ARBA00042202"/>
    </source>
</evidence>
<feature type="active site" description="Proton donor" evidence="6">
    <location>
        <position position="248"/>
    </location>
</feature>
<feature type="site" description="Important for catalytic activity, responsible for pKa modulation of the active site Glu and correct orientation of both the proton donor and substrate" evidence="7">
    <location>
        <position position="177"/>
    </location>
</feature>
<evidence type="ECO:0000256" key="7">
    <source>
        <dbReference type="PIRSR" id="PIRSR606710-2"/>
    </source>
</evidence>
<evidence type="ECO:0000256" key="6">
    <source>
        <dbReference type="PIRSR" id="PIRSR606710-1"/>
    </source>
</evidence>
<dbReference type="Pfam" id="PF04616">
    <property type="entry name" value="Glyco_hydro_43"/>
    <property type="match status" value="1"/>
</dbReference>
<comment type="similarity">
    <text evidence="2 8">Belongs to the glycosyl hydrolase 43 family.</text>
</comment>
<feature type="active site" description="Proton acceptor" evidence="6">
    <location>
        <position position="51"/>
    </location>
</feature>
<dbReference type="InterPro" id="IPR023296">
    <property type="entry name" value="Glyco_hydro_beta-prop_sf"/>
</dbReference>
<dbReference type="PANTHER" id="PTHR43301:SF3">
    <property type="entry name" value="ARABINAN ENDO-1,5-ALPHA-L-ARABINOSIDASE A-RELATED"/>
    <property type="match status" value="1"/>
</dbReference>
<keyword evidence="9" id="KW-0732">Signal</keyword>
<feature type="signal peptide" evidence="9">
    <location>
        <begin position="1"/>
        <end position="20"/>
    </location>
</feature>
<dbReference type="GO" id="GO:0005975">
    <property type="term" value="P:carbohydrate metabolic process"/>
    <property type="evidence" value="ECO:0007669"/>
    <property type="project" value="InterPro"/>
</dbReference>
<evidence type="ECO:0000256" key="3">
    <source>
        <dbReference type="ARBA" id="ARBA00022801"/>
    </source>
</evidence>
<proteinExistence type="inferred from homology"/>
<protein>
    <recommendedName>
        <fullName evidence="5">Endo-1,5-alpha-L-arabinanase A</fullName>
    </recommendedName>
</protein>
<evidence type="ECO:0000256" key="8">
    <source>
        <dbReference type="RuleBase" id="RU361187"/>
    </source>
</evidence>
<keyword evidence="4 8" id="KW-0326">Glycosidase</keyword>
<keyword evidence="11" id="KW-1185">Reference proteome</keyword>
<dbReference type="SUPFAM" id="SSF75005">
    <property type="entry name" value="Arabinanase/levansucrase/invertase"/>
    <property type="match status" value="1"/>
</dbReference>
<comment type="caution">
    <text evidence="10">The sequence shown here is derived from an EMBL/GenBank/DDBJ whole genome shotgun (WGS) entry which is preliminary data.</text>
</comment>
<gene>
    <name evidence="10" type="ORF">LECACI_7A001421</name>
</gene>
<dbReference type="AlphaFoldDB" id="A0AAI8YSZ2"/>
<sequence length="344" mass="36198">MLITWLSLSIFSLLAQPTLCAPIRSRGATLEHRLSKRTIAGPKIDGANFPDPSIINVNDVWYAFATRTIGSTIHVQVATSTDFETWSMRYNDDGSQFDALPDLPSWVDDSTVLSSKVWGPDVNVLDDGTYIMYYSATTTSDNTKHCVAAATSSTVQGPYTPQSGTLFCPLAKGGAIDPAGFNDNGQRYIVYKVDGNSIGNGGSCGNDVSPYVSTALLLQPVTSDGYTLQGTATTLLDNAGASDQGIVEAPALVKSGSTYVLFFSSGCYTTGNYNVDYATASSLEGPYTRAGSALIVTGTSGLTAPGGADVTKDGERLIFHATYGSGRALYTSTIQIADEAVTQA</sequence>